<protein>
    <submittedName>
        <fullName evidence="2">Uncharacterized protein</fullName>
    </submittedName>
</protein>
<sequence length="62" mass="7432">MNYRSESTSAKKWISQKEFKHKDLYKESLPQQFATTQAKNEQEDNKCYAVTMQMMRTVYAEM</sequence>
<proteinExistence type="predicted"/>
<evidence type="ECO:0000313" key="1">
    <source>
        <dbReference type="Proteomes" id="UP000887565"/>
    </source>
</evidence>
<reference evidence="2" key="1">
    <citation type="submission" date="2022-11" db="UniProtKB">
        <authorList>
            <consortium name="WormBaseParasite"/>
        </authorList>
    </citation>
    <scope>IDENTIFICATION</scope>
</reference>
<dbReference type="AlphaFoldDB" id="A0A915JK71"/>
<dbReference type="Proteomes" id="UP000887565">
    <property type="component" value="Unplaced"/>
</dbReference>
<organism evidence="1 2">
    <name type="scientific">Romanomermis culicivorax</name>
    <name type="common">Nematode worm</name>
    <dbReference type="NCBI Taxonomy" id="13658"/>
    <lineage>
        <taxon>Eukaryota</taxon>
        <taxon>Metazoa</taxon>
        <taxon>Ecdysozoa</taxon>
        <taxon>Nematoda</taxon>
        <taxon>Enoplea</taxon>
        <taxon>Dorylaimia</taxon>
        <taxon>Mermithida</taxon>
        <taxon>Mermithoidea</taxon>
        <taxon>Mermithidae</taxon>
        <taxon>Romanomermis</taxon>
    </lineage>
</organism>
<dbReference type="WBParaSite" id="nRc.2.0.1.t26565-RA">
    <property type="protein sequence ID" value="nRc.2.0.1.t26565-RA"/>
    <property type="gene ID" value="nRc.2.0.1.g26565"/>
</dbReference>
<accession>A0A915JK71</accession>
<name>A0A915JK71_ROMCU</name>
<evidence type="ECO:0000313" key="2">
    <source>
        <dbReference type="WBParaSite" id="nRc.2.0.1.t26565-RA"/>
    </source>
</evidence>
<keyword evidence="1" id="KW-1185">Reference proteome</keyword>